<gene>
    <name evidence="2" type="ORF">QNN03_25110</name>
</gene>
<protein>
    <submittedName>
        <fullName evidence="2">Uncharacterized protein</fullName>
    </submittedName>
</protein>
<dbReference type="Proteomes" id="UP001241926">
    <property type="component" value="Unassembled WGS sequence"/>
</dbReference>
<comment type="caution">
    <text evidence="2">The sequence shown here is derived from an EMBL/GenBank/DDBJ whole genome shotgun (WGS) entry which is preliminary data.</text>
</comment>
<dbReference type="RefSeq" id="WP_250750536.1">
    <property type="nucleotide sequence ID" value="NZ_JASJUS010000026.1"/>
</dbReference>
<feature type="compositionally biased region" description="Basic and acidic residues" evidence="1">
    <location>
        <begin position="1"/>
        <end position="10"/>
    </location>
</feature>
<feature type="region of interest" description="Disordered" evidence="1">
    <location>
        <begin position="1"/>
        <end position="21"/>
    </location>
</feature>
<accession>A0ABT7J7J3</accession>
<sequence>MSGDTDREGLGPDPGGWDMDELRAFIERTRGAELETARVAAQTHAYDPNLPDESRRQWAKLSLLANRLVDAEGEGPLTRVNQQEFMLRMWVIDSLGPDDTDPDWCPEALAADTLRALRLTPAQAVALSDGWRDLPLDQIRRLRWHKNLTAHLKCLLDHLPPGHTREQVQIWASIRRSLP</sequence>
<dbReference type="EMBL" id="JASJUS010000026">
    <property type="protein sequence ID" value="MDL2079727.1"/>
    <property type="molecule type" value="Genomic_DNA"/>
</dbReference>
<keyword evidence="3" id="KW-1185">Reference proteome</keyword>
<proteinExistence type="predicted"/>
<evidence type="ECO:0000256" key="1">
    <source>
        <dbReference type="SAM" id="MobiDB-lite"/>
    </source>
</evidence>
<evidence type="ECO:0000313" key="3">
    <source>
        <dbReference type="Proteomes" id="UP001241926"/>
    </source>
</evidence>
<organism evidence="2 3">
    <name type="scientific">Streptomyces fuscus</name>
    <dbReference type="NCBI Taxonomy" id="3048495"/>
    <lineage>
        <taxon>Bacteria</taxon>
        <taxon>Bacillati</taxon>
        <taxon>Actinomycetota</taxon>
        <taxon>Actinomycetes</taxon>
        <taxon>Kitasatosporales</taxon>
        <taxon>Streptomycetaceae</taxon>
        <taxon>Streptomyces</taxon>
    </lineage>
</organism>
<reference evidence="2 3" key="1">
    <citation type="submission" date="2023-05" db="EMBL/GenBank/DDBJ databases">
        <title>Streptomyces fuscus sp. nov., a brown-black pigment producing actinomyces isolated from dry sand of Sea duck farm.</title>
        <authorList>
            <person name="Xie J."/>
            <person name="Shen N."/>
        </authorList>
    </citation>
    <scope>NUCLEOTIDE SEQUENCE [LARGE SCALE GENOMIC DNA]</scope>
    <source>
        <strain evidence="2 3">GXMU-J15</strain>
    </source>
</reference>
<name>A0ABT7J7J3_9ACTN</name>
<evidence type="ECO:0000313" key="2">
    <source>
        <dbReference type="EMBL" id="MDL2079727.1"/>
    </source>
</evidence>